<dbReference type="RefSeq" id="WP_206728755.1">
    <property type="nucleotide sequence ID" value="NZ_CP071090.1"/>
</dbReference>
<dbReference type="PROSITE" id="PS50933">
    <property type="entry name" value="CHRD"/>
    <property type="match status" value="1"/>
</dbReference>
<gene>
    <name evidence="3" type="ORF">JY651_20955</name>
</gene>
<evidence type="ECO:0000259" key="2">
    <source>
        <dbReference type="PROSITE" id="PS50933"/>
    </source>
</evidence>
<organism evidence="3 4">
    <name type="scientific">Pyxidicoccus parkwayensis</name>
    <dbReference type="NCBI Taxonomy" id="2813578"/>
    <lineage>
        <taxon>Bacteria</taxon>
        <taxon>Pseudomonadati</taxon>
        <taxon>Myxococcota</taxon>
        <taxon>Myxococcia</taxon>
        <taxon>Myxococcales</taxon>
        <taxon>Cystobacterineae</taxon>
        <taxon>Myxococcaceae</taxon>
        <taxon>Pyxidicoccus</taxon>
    </lineage>
</organism>
<reference evidence="3 4" key="1">
    <citation type="submission" date="2021-02" db="EMBL/GenBank/DDBJ databases">
        <title>De Novo genome assembly of isolated myxobacteria.</title>
        <authorList>
            <person name="Stevens D.C."/>
        </authorList>
    </citation>
    <scope>NUCLEOTIDE SEQUENCE [LARGE SCALE GENOMIC DNA]</scope>
    <source>
        <strain evidence="4">SCPEA02</strain>
    </source>
</reference>
<dbReference type="Proteomes" id="UP000662747">
    <property type="component" value="Chromosome"/>
</dbReference>
<sequence>MMRKSMLTRLAVPGLVACALWLAGCGDKKANATLSGAQEVPPTTTDATGTVTAELDGDELKVAGSFTNLSSALFPVSGSAAHVHNAARGQNGPILFNLEITSTDDLNGVFSGSKTLNSDEKDAFENGNLYVNVHTVNFNGGEIRGQLEP</sequence>
<dbReference type="PROSITE" id="PS51257">
    <property type="entry name" value="PROKAR_LIPOPROTEIN"/>
    <property type="match status" value="1"/>
</dbReference>
<proteinExistence type="predicted"/>
<name>A0ABX7P9T8_9BACT</name>
<feature type="chain" id="PRO_5046680391" evidence="1">
    <location>
        <begin position="20"/>
        <end position="149"/>
    </location>
</feature>
<dbReference type="InterPro" id="IPR010895">
    <property type="entry name" value="CHRD"/>
</dbReference>
<dbReference type="SMART" id="SM00754">
    <property type="entry name" value="CHRD"/>
    <property type="match status" value="1"/>
</dbReference>
<dbReference type="EMBL" id="CP071090">
    <property type="protein sequence ID" value="QSQ27228.1"/>
    <property type="molecule type" value="Genomic_DNA"/>
</dbReference>
<dbReference type="Pfam" id="PF07452">
    <property type="entry name" value="CHRD"/>
    <property type="match status" value="1"/>
</dbReference>
<keyword evidence="4" id="KW-1185">Reference proteome</keyword>
<feature type="signal peptide" evidence="1">
    <location>
        <begin position="1"/>
        <end position="19"/>
    </location>
</feature>
<feature type="domain" description="CHRD" evidence="2">
    <location>
        <begin position="26"/>
        <end position="149"/>
    </location>
</feature>
<keyword evidence="1" id="KW-0732">Signal</keyword>
<evidence type="ECO:0000313" key="4">
    <source>
        <dbReference type="Proteomes" id="UP000662747"/>
    </source>
</evidence>
<evidence type="ECO:0000256" key="1">
    <source>
        <dbReference type="SAM" id="SignalP"/>
    </source>
</evidence>
<protein>
    <submittedName>
        <fullName evidence="3">CHRD domain-containing protein</fullName>
    </submittedName>
</protein>
<accession>A0ABX7P9T8</accession>
<evidence type="ECO:0000313" key="3">
    <source>
        <dbReference type="EMBL" id="QSQ27228.1"/>
    </source>
</evidence>